<reference evidence="2 3" key="1">
    <citation type="submission" date="2021-06" db="EMBL/GenBank/DDBJ databases">
        <title>Caerostris darwini draft genome.</title>
        <authorList>
            <person name="Kono N."/>
            <person name="Arakawa K."/>
        </authorList>
    </citation>
    <scope>NUCLEOTIDE SEQUENCE [LARGE SCALE GENOMIC DNA]</scope>
</reference>
<evidence type="ECO:0000313" key="2">
    <source>
        <dbReference type="EMBL" id="GIY04701.1"/>
    </source>
</evidence>
<evidence type="ECO:0008006" key="4">
    <source>
        <dbReference type="Google" id="ProtNLM"/>
    </source>
</evidence>
<evidence type="ECO:0000313" key="3">
    <source>
        <dbReference type="Proteomes" id="UP001054837"/>
    </source>
</evidence>
<evidence type="ECO:0000256" key="1">
    <source>
        <dbReference type="SAM" id="MobiDB-lite"/>
    </source>
</evidence>
<gene>
    <name evidence="2" type="ORF">CDAR_396921</name>
</gene>
<dbReference type="EMBL" id="BPLQ01003967">
    <property type="protein sequence ID" value="GIY04701.1"/>
    <property type="molecule type" value="Genomic_DNA"/>
</dbReference>
<protein>
    <recommendedName>
        <fullName evidence="4">Secreted protein</fullName>
    </recommendedName>
</protein>
<sequence>MSFPKYIPVFIAPLGLIVCPNGTPVSPKKKEIPVQRRSTPTLTNSSRNAVDDAKAETSRPWAGAESVESGWTSRFPREERRRVICSKRMGEWRL</sequence>
<dbReference type="Proteomes" id="UP001054837">
    <property type="component" value="Unassembled WGS sequence"/>
</dbReference>
<feature type="compositionally biased region" description="Polar residues" evidence="1">
    <location>
        <begin position="36"/>
        <end position="48"/>
    </location>
</feature>
<proteinExistence type="predicted"/>
<comment type="caution">
    <text evidence="2">The sequence shown here is derived from an EMBL/GenBank/DDBJ whole genome shotgun (WGS) entry which is preliminary data.</text>
</comment>
<accession>A0AAV4Q8J6</accession>
<dbReference type="AlphaFoldDB" id="A0AAV4Q8J6"/>
<name>A0AAV4Q8J6_9ARAC</name>
<organism evidence="2 3">
    <name type="scientific">Caerostris darwini</name>
    <dbReference type="NCBI Taxonomy" id="1538125"/>
    <lineage>
        <taxon>Eukaryota</taxon>
        <taxon>Metazoa</taxon>
        <taxon>Ecdysozoa</taxon>
        <taxon>Arthropoda</taxon>
        <taxon>Chelicerata</taxon>
        <taxon>Arachnida</taxon>
        <taxon>Araneae</taxon>
        <taxon>Araneomorphae</taxon>
        <taxon>Entelegynae</taxon>
        <taxon>Araneoidea</taxon>
        <taxon>Araneidae</taxon>
        <taxon>Caerostris</taxon>
    </lineage>
</organism>
<keyword evidence="3" id="KW-1185">Reference proteome</keyword>
<feature type="region of interest" description="Disordered" evidence="1">
    <location>
        <begin position="25"/>
        <end position="63"/>
    </location>
</feature>